<dbReference type="AlphaFoldDB" id="A0A928VVZ3"/>
<sequence length="436" mass="50501">MGRDISKKDTKLLCLKSGGICAFPNCRKSLIQEETDKDNPVITGEIAHIVAYEPGGPRGDATFPKQELNKHTNLILLCGDHHKLIDSQPNTYSIRVLQAMKQDHEATMRSLHQPENAEPPVAVIKESLHSSLLAVSYLPAVVFAASSEYNDRQKHEVRERIKYPSDRWELTPFLLREGHLFAFHDLQEEENPFRSVISNRDIQIIPAQELWSSAEGKRRYQALLNYALIKYTTGLNLQYDPAHRRYFFPAAKNKDERTVIYRPLNQNQSKRKVAWPQKQKATGKNKNLWIHLATSLRFHEVAPLRWCLSIRPERHFTSDGCTPLPPKQIGRRSTRLKARMYNHPYLSEVHFWRDYLSRGKPQIILNFRNQSVVIDTTQLLTFEIEWPGIAEDTKPFNNQVCNHDLFSYSELMQAIEGEDRDCQDTDEDGEEELDDE</sequence>
<dbReference type="InterPro" id="IPR003615">
    <property type="entry name" value="HNH_nuc"/>
</dbReference>
<evidence type="ECO:0000313" key="2">
    <source>
        <dbReference type="EMBL" id="MBE9039737.1"/>
    </source>
</evidence>
<keyword evidence="3" id="KW-1185">Reference proteome</keyword>
<accession>A0A928VVZ3</accession>
<keyword evidence="2" id="KW-0255">Endonuclease</keyword>
<dbReference type="GO" id="GO:0004519">
    <property type="term" value="F:endonuclease activity"/>
    <property type="evidence" value="ECO:0007669"/>
    <property type="project" value="UniProtKB-KW"/>
</dbReference>
<feature type="domain" description="HNH nuclease" evidence="1">
    <location>
        <begin position="42"/>
        <end position="87"/>
    </location>
</feature>
<evidence type="ECO:0000259" key="1">
    <source>
        <dbReference type="Pfam" id="PF13391"/>
    </source>
</evidence>
<comment type="caution">
    <text evidence="2">The sequence shown here is derived from an EMBL/GenBank/DDBJ whole genome shotgun (WGS) entry which is preliminary data.</text>
</comment>
<proteinExistence type="predicted"/>
<protein>
    <submittedName>
        <fullName evidence="2">HNH endonuclease</fullName>
    </submittedName>
</protein>
<name>A0A928VVZ3_9CYAN</name>
<dbReference type="RefSeq" id="WP_264319999.1">
    <property type="nucleotide sequence ID" value="NZ_JADEXN010000028.1"/>
</dbReference>
<dbReference type="Proteomes" id="UP000621799">
    <property type="component" value="Unassembled WGS sequence"/>
</dbReference>
<dbReference type="Pfam" id="PF13391">
    <property type="entry name" value="HNH_2"/>
    <property type="match status" value="1"/>
</dbReference>
<keyword evidence="2" id="KW-0378">Hydrolase</keyword>
<gene>
    <name evidence="2" type="ORF">IQ235_02885</name>
</gene>
<evidence type="ECO:0000313" key="3">
    <source>
        <dbReference type="Proteomes" id="UP000621799"/>
    </source>
</evidence>
<keyword evidence="2" id="KW-0540">Nuclease</keyword>
<organism evidence="2 3">
    <name type="scientific">Zarconia navalis LEGE 11467</name>
    <dbReference type="NCBI Taxonomy" id="1828826"/>
    <lineage>
        <taxon>Bacteria</taxon>
        <taxon>Bacillati</taxon>
        <taxon>Cyanobacteriota</taxon>
        <taxon>Cyanophyceae</taxon>
        <taxon>Oscillatoriophycideae</taxon>
        <taxon>Oscillatoriales</taxon>
        <taxon>Oscillatoriales incertae sedis</taxon>
        <taxon>Zarconia</taxon>
        <taxon>Zarconia navalis</taxon>
    </lineage>
</organism>
<reference evidence="2" key="1">
    <citation type="submission" date="2020-10" db="EMBL/GenBank/DDBJ databases">
        <authorList>
            <person name="Castelo-Branco R."/>
            <person name="Eusebio N."/>
            <person name="Adriana R."/>
            <person name="Vieira A."/>
            <person name="Brugerolle De Fraissinette N."/>
            <person name="Rezende De Castro R."/>
            <person name="Schneider M.P."/>
            <person name="Vasconcelos V."/>
            <person name="Leao P.N."/>
        </authorList>
    </citation>
    <scope>NUCLEOTIDE SEQUENCE</scope>
    <source>
        <strain evidence="2">LEGE 11467</strain>
    </source>
</reference>
<dbReference type="EMBL" id="JADEXN010000028">
    <property type="protein sequence ID" value="MBE9039737.1"/>
    <property type="molecule type" value="Genomic_DNA"/>
</dbReference>